<evidence type="ECO:0000259" key="1">
    <source>
        <dbReference type="PROSITE" id="PS50181"/>
    </source>
</evidence>
<sequence length="384" mass="46032">MAELILNDPIAVRRCILFEFLSVKPVWTCFQYFCYTLGENAIEYQEFEYWFMRFSRKEFELDYDRSKDPPTRNFSDLPLEILQKVLSDMNEKQRRKSALVCKRLHNAVSTLIPPYKDFRVNINNSYTVLFIDDFFYNSFNYYSNGKEFEGLNTEMFLTRPLKWYDNENNHQEVVLKDVYAFLNQPRLELEKLEITQVPDKYWETFIAMLGKLQQKVKTKEIRIGAAERMEELQILPCLDPSFIEKIHLTIDEATKYRMDKLLELEQCRNVKMIEFRLADKEYKNFQVENFMKFRRFALEFSGYCMGAEQLMSIVKALLTSTSLEFVHLDCFFPKIAGPVKLELEKITEQMPENSEFRKFLIPNSKEYFEIEIDEHAVIRIERKQ</sequence>
<dbReference type="AlphaFoldDB" id="G0PJ62"/>
<keyword evidence="3" id="KW-1185">Reference proteome</keyword>
<dbReference type="STRING" id="135651.G0PJ62"/>
<dbReference type="SMART" id="SM00256">
    <property type="entry name" value="FBOX"/>
    <property type="match status" value="1"/>
</dbReference>
<dbReference type="Proteomes" id="UP000008068">
    <property type="component" value="Unassembled WGS sequence"/>
</dbReference>
<dbReference type="PANTHER" id="PTHR23015:SF4">
    <property type="entry name" value="DUF38 DOMAIN-CONTAINING PROTEIN-RELATED"/>
    <property type="match status" value="1"/>
</dbReference>
<accession>G0PJ62</accession>
<evidence type="ECO:0000313" key="2">
    <source>
        <dbReference type="EMBL" id="EGT58741.1"/>
    </source>
</evidence>
<dbReference type="InterPro" id="IPR002900">
    <property type="entry name" value="DUF38/FTH_CAE_spp"/>
</dbReference>
<dbReference type="GO" id="GO:0045087">
    <property type="term" value="P:innate immune response"/>
    <property type="evidence" value="ECO:0007669"/>
    <property type="project" value="TreeGrafter"/>
</dbReference>
<organism evidence="3">
    <name type="scientific">Caenorhabditis brenneri</name>
    <name type="common">Nematode worm</name>
    <dbReference type="NCBI Taxonomy" id="135651"/>
    <lineage>
        <taxon>Eukaryota</taxon>
        <taxon>Metazoa</taxon>
        <taxon>Ecdysozoa</taxon>
        <taxon>Nematoda</taxon>
        <taxon>Chromadorea</taxon>
        <taxon>Rhabditida</taxon>
        <taxon>Rhabditina</taxon>
        <taxon>Rhabditomorpha</taxon>
        <taxon>Rhabditoidea</taxon>
        <taxon>Rhabditidae</taxon>
        <taxon>Peloderinae</taxon>
        <taxon>Caenorhabditis</taxon>
    </lineage>
</organism>
<dbReference type="EMBL" id="GL380644">
    <property type="protein sequence ID" value="EGT58741.1"/>
    <property type="molecule type" value="Genomic_DNA"/>
</dbReference>
<dbReference type="eggNOG" id="ENOG502TJV3">
    <property type="taxonomic scope" value="Eukaryota"/>
</dbReference>
<feature type="domain" description="F-box" evidence="1">
    <location>
        <begin position="71"/>
        <end position="118"/>
    </location>
</feature>
<name>G0PJ62_CAEBE</name>
<dbReference type="InParanoid" id="G0PJ62"/>
<dbReference type="PROSITE" id="PS50181">
    <property type="entry name" value="FBOX"/>
    <property type="match status" value="1"/>
</dbReference>
<dbReference type="SUPFAM" id="SSF81383">
    <property type="entry name" value="F-box domain"/>
    <property type="match status" value="1"/>
</dbReference>
<dbReference type="CDD" id="cd09917">
    <property type="entry name" value="F-box_SF"/>
    <property type="match status" value="1"/>
</dbReference>
<dbReference type="Pfam" id="PF00646">
    <property type="entry name" value="F-box"/>
    <property type="match status" value="1"/>
</dbReference>
<dbReference type="InterPro" id="IPR001810">
    <property type="entry name" value="F-box_dom"/>
</dbReference>
<dbReference type="InterPro" id="IPR040161">
    <property type="entry name" value="FB224"/>
</dbReference>
<evidence type="ECO:0000313" key="3">
    <source>
        <dbReference type="Proteomes" id="UP000008068"/>
    </source>
</evidence>
<gene>
    <name evidence="2" type="primary">Cbn-fbxa-178</name>
    <name evidence="2" type="ORF">CAEBREN_20258</name>
</gene>
<protein>
    <submittedName>
        <fullName evidence="2">CBN-FBXA-178 protein</fullName>
    </submittedName>
</protein>
<dbReference type="InterPro" id="IPR041426">
    <property type="entry name" value="Mos1_HTH"/>
</dbReference>
<dbReference type="Pfam" id="PF17906">
    <property type="entry name" value="HTH_48"/>
    <property type="match status" value="1"/>
</dbReference>
<dbReference type="HOGENOM" id="CLU_030831_3_3_1"/>
<dbReference type="Pfam" id="PF01827">
    <property type="entry name" value="FTH"/>
    <property type="match status" value="1"/>
</dbReference>
<reference evidence="3" key="1">
    <citation type="submission" date="2011-07" db="EMBL/GenBank/DDBJ databases">
        <authorList>
            <consortium name="Caenorhabditis brenneri Sequencing and Analysis Consortium"/>
            <person name="Wilson R.K."/>
        </authorList>
    </citation>
    <scope>NUCLEOTIDE SEQUENCE [LARGE SCALE GENOMIC DNA]</scope>
    <source>
        <strain evidence="3">PB2801</strain>
    </source>
</reference>
<proteinExistence type="predicted"/>
<dbReference type="PANTHER" id="PTHR23015">
    <property type="entry name" value="UNCHARACTERIZED C.ELEGANS PROTEIN"/>
    <property type="match status" value="1"/>
</dbReference>
<dbReference type="InterPro" id="IPR036047">
    <property type="entry name" value="F-box-like_dom_sf"/>
</dbReference>